<dbReference type="PRINTS" id="PR00723">
    <property type="entry name" value="SUBTILISIN"/>
</dbReference>
<name>S8CDL9_DACHA</name>
<keyword evidence="4 5" id="KW-0720">Serine protease</keyword>
<feature type="active site" description="Charge relay system" evidence="5">
    <location>
        <position position="93"/>
    </location>
</feature>
<evidence type="ECO:0000313" key="10">
    <source>
        <dbReference type="Proteomes" id="UP000015100"/>
    </source>
</evidence>
<reference evidence="10" key="2">
    <citation type="submission" date="2013-04" db="EMBL/GenBank/DDBJ databases">
        <title>Genomic mechanisms accounting for the adaptation to parasitism in nematode-trapping fungi.</title>
        <authorList>
            <person name="Ahren D.G."/>
        </authorList>
    </citation>
    <scope>NUCLEOTIDE SEQUENCE [LARGE SCALE GENOMIC DNA]</scope>
    <source>
        <strain evidence="10">CBS 200.50</strain>
    </source>
</reference>
<dbReference type="InterPro" id="IPR050131">
    <property type="entry name" value="Peptidase_S8_subtilisin-like"/>
</dbReference>
<keyword evidence="7" id="KW-0732">Signal</keyword>
<dbReference type="Gene3D" id="3.40.50.200">
    <property type="entry name" value="Peptidase S8/S53 domain"/>
    <property type="match status" value="1"/>
</dbReference>
<protein>
    <recommendedName>
        <fullName evidence="8">Peptidase S8/S53 domain-containing protein</fullName>
    </recommendedName>
</protein>
<dbReference type="HOGENOM" id="CLU_578724_0_0_1"/>
<feature type="region of interest" description="Disordered" evidence="6">
    <location>
        <begin position="453"/>
        <end position="472"/>
    </location>
</feature>
<sequence>MPIFSSMKVTQVILLLVVTPLTFAAPHQTGGLFKRAGATAEQKDATWHLARLTHNGPMGKGEIDYRIGQFVPKKGTYRYPASAGEGVDIYIVDSGVAMAVNRDKEFEASRLSFLSVFDGDKGEPDRDSRGQLQFHGTMVAGIAGSKSFGVAKKANIISVKRNYGVEAILENHKKRMKEPGFKGSVVNNSGGRNEKPEKYEGGDYKKLIDAGIHIVMSAGNRGEDACNHAPSGLNQFFPEIIAVGATDQEDKIWKQEGGPDGSNTGKCVDIYAPGEAMWSTNTLGREHSVGGETSGATPIVSGLIALELAADSKYKLDPKGMKAHILSIGFHDAVLDAQGKPVRGTVLAGNKPLVSGVGGQKSKAQDPPTKPENGEHTLSPSKFELGAQIPIPREPTDGNGSDGQLVKIKFLPKSIQMTKLDGSQSYLQAPGFITRFKDQKVKEDGGNNVYTVCGSDMPGNTPAGVKEECQKA</sequence>
<feature type="region of interest" description="Disordered" evidence="6">
    <location>
        <begin position="351"/>
        <end position="380"/>
    </location>
</feature>
<dbReference type="PROSITE" id="PS00137">
    <property type="entry name" value="SUBTILASE_HIS"/>
    <property type="match status" value="1"/>
</dbReference>
<feature type="active site" description="Charge relay system" evidence="5">
    <location>
        <position position="294"/>
    </location>
</feature>
<evidence type="ECO:0000256" key="6">
    <source>
        <dbReference type="SAM" id="MobiDB-lite"/>
    </source>
</evidence>
<dbReference type="InterPro" id="IPR015500">
    <property type="entry name" value="Peptidase_S8_subtilisin-rel"/>
</dbReference>
<feature type="active site" description="Charge relay system" evidence="5">
    <location>
        <position position="135"/>
    </location>
</feature>
<organism evidence="9 10">
    <name type="scientific">Dactylellina haptotyla (strain CBS 200.50)</name>
    <name type="common">Nematode-trapping fungus</name>
    <name type="synonym">Monacrosporium haptotylum</name>
    <dbReference type="NCBI Taxonomy" id="1284197"/>
    <lineage>
        <taxon>Eukaryota</taxon>
        <taxon>Fungi</taxon>
        <taxon>Dikarya</taxon>
        <taxon>Ascomycota</taxon>
        <taxon>Pezizomycotina</taxon>
        <taxon>Orbiliomycetes</taxon>
        <taxon>Orbiliales</taxon>
        <taxon>Orbiliaceae</taxon>
        <taxon>Dactylellina</taxon>
    </lineage>
</organism>
<feature type="chain" id="PRO_5004549096" description="Peptidase S8/S53 domain-containing protein" evidence="7">
    <location>
        <begin position="25"/>
        <end position="472"/>
    </location>
</feature>
<dbReference type="InterPro" id="IPR036852">
    <property type="entry name" value="Peptidase_S8/S53_dom_sf"/>
</dbReference>
<dbReference type="OrthoDB" id="206201at2759"/>
<dbReference type="STRING" id="1284197.S8CDL9"/>
<dbReference type="eggNOG" id="KOG1153">
    <property type="taxonomic scope" value="Eukaryota"/>
</dbReference>
<proteinExistence type="inferred from homology"/>
<evidence type="ECO:0000256" key="3">
    <source>
        <dbReference type="ARBA" id="ARBA00022801"/>
    </source>
</evidence>
<evidence type="ECO:0000313" key="9">
    <source>
        <dbReference type="EMBL" id="EPS45807.1"/>
    </source>
</evidence>
<dbReference type="PANTHER" id="PTHR43806:SF66">
    <property type="entry name" value="SERIN ENDOPEPTIDASE"/>
    <property type="match status" value="1"/>
</dbReference>
<accession>S8CDL9</accession>
<evidence type="ECO:0000256" key="4">
    <source>
        <dbReference type="ARBA" id="ARBA00022825"/>
    </source>
</evidence>
<evidence type="ECO:0000259" key="8">
    <source>
        <dbReference type="Pfam" id="PF00082"/>
    </source>
</evidence>
<evidence type="ECO:0000256" key="7">
    <source>
        <dbReference type="SAM" id="SignalP"/>
    </source>
</evidence>
<comment type="similarity">
    <text evidence="1 5">Belongs to the peptidase S8 family.</text>
</comment>
<dbReference type="PANTHER" id="PTHR43806">
    <property type="entry name" value="PEPTIDASE S8"/>
    <property type="match status" value="1"/>
</dbReference>
<dbReference type="GO" id="GO:0006508">
    <property type="term" value="P:proteolysis"/>
    <property type="evidence" value="ECO:0007669"/>
    <property type="project" value="UniProtKB-KW"/>
</dbReference>
<comment type="caution">
    <text evidence="9">The sequence shown here is derived from an EMBL/GenBank/DDBJ whole genome shotgun (WGS) entry which is preliminary data.</text>
</comment>
<dbReference type="InterPro" id="IPR000209">
    <property type="entry name" value="Peptidase_S8/S53_dom"/>
</dbReference>
<evidence type="ECO:0000256" key="1">
    <source>
        <dbReference type="ARBA" id="ARBA00011073"/>
    </source>
</evidence>
<keyword evidence="3 5" id="KW-0378">Hydrolase</keyword>
<dbReference type="SUPFAM" id="SSF52743">
    <property type="entry name" value="Subtilisin-like"/>
    <property type="match status" value="1"/>
</dbReference>
<dbReference type="GO" id="GO:0004252">
    <property type="term" value="F:serine-type endopeptidase activity"/>
    <property type="evidence" value="ECO:0007669"/>
    <property type="project" value="UniProtKB-UniRule"/>
</dbReference>
<dbReference type="AlphaFoldDB" id="S8CDL9"/>
<reference evidence="9 10" key="1">
    <citation type="journal article" date="2013" name="PLoS Genet.">
        <title>Genomic mechanisms accounting for the adaptation to parasitism in nematode-trapping fungi.</title>
        <authorList>
            <person name="Meerupati T."/>
            <person name="Andersson K.M."/>
            <person name="Friman E."/>
            <person name="Kumar D."/>
            <person name="Tunlid A."/>
            <person name="Ahren D."/>
        </authorList>
    </citation>
    <scope>NUCLEOTIDE SEQUENCE [LARGE SCALE GENOMIC DNA]</scope>
    <source>
        <strain evidence="9 10">CBS 200.50</strain>
    </source>
</reference>
<dbReference type="Pfam" id="PF00082">
    <property type="entry name" value="Peptidase_S8"/>
    <property type="match status" value="1"/>
</dbReference>
<dbReference type="Proteomes" id="UP000015100">
    <property type="component" value="Unassembled WGS sequence"/>
</dbReference>
<keyword evidence="10" id="KW-1185">Reference proteome</keyword>
<feature type="region of interest" description="Disordered" evidence="6">
    <location>
        <begin position="179"/>
        <end position="200"/>
    </location>
</feature>
<keyword evidence="2 5" id="KW-0645">Protease</keyword>
<evidence type="ECO:0000256" key="5">
    <source>
        <dbReference type="PROSITE-ProRule" id="PRU01240"/>
    </source>
</evidence>
<evidence type="ECO:0000256" key="2">
    <source>
        <dbReference type="ARBA" id="ARBA00022670"/>
    </source>
</evidence>
<feature type="domain" description="Peptidase S8/S53" evidence="8">
    <location>
        <begin position="84"/>
        <end position="326"/>
    </location>
</feature>
<dbReference type="InterPro" id="IPR022398">
    <property type="entry name" value="Peptidase_S8_His-AS"/>
</dbReference>
<gene>
    <name evidence="9" type="ORF">H072_112</name>
</gene>
<dbReference type="EMBL" id="AQGS01000003">
    <property type="protein sequence ID" value="EPS45807.1"/>
    <property type="molecule type" value="Genomic_DNA"/>
</dbReference>
<dbReference type="PROSITE" id="PS51892">
    <property type="entry name" value="SUBTILASE"/>
    <property type="match status" value="1"/>
</dbReference>
<feature type="signal peptide" evidence="7">
    <location>
        <begin position="1"/>
        <end position="24"/>
    </location>
</feature>